<feature type="transmembrane region" description="Helical" evidence="1">
    <location>
        <begin position="40"/>
        <end position="60"/>
    </location>
</feature>
<evidence type="ECO:0000313" key="3">
    <source>
        <dbReference type="Proteomes" id="UP000054725"/>
    </source>
</evidence>
<protein>
    <recommendedName>
        <fullName evidence="4">Transmembrane protein</fullName>
    </recommendedName>
</protein>
<comment type="caution">
    <text evidence="2">The sequence shown here is derived from an EMBL/GenBank/DDBJ whole genome shotgun (WGS) entry which is preliminary data.</text>
</comment>
<evidence type="ECO:0000256" key="1">
    <source>
        <dbReference type="SAM" id="Phobius"/>
    </source>
</evidence>
<dbReference type="PATRIC" id="fig|45070.6.peg.1166"/>
<sequence>MAIFLFIQILCIIIGAVFLFIAFNTLRPKAKEQRLVQDRFLFYLILGLLFIFSTFLLEYLS</sequence>
<dbReference type="RefSeq" id="WP_058504141.1">
    <property type="nucleotide sequence ID" value="NZ_CAAAIF010000001.1"/>
</dbReference>
<keyword evidence="1" id="KW-0812">Transmembrane</keyword>
<dbReference type="Proteomes" id="UP000054725">
    <property type="component" value="Unassembled WGS sequence"/>
</dbReference>
<evidence type="ECO:0008006" key="4">
    <source>
        <dbReference type="Google" id="ProtNLM"/>
    </source>
</evidence>
<evidence type="ECO:0000313" key="2">
    <source>
        <dbReference type="EMBL" id="KTD36118.1"/>
    </source>
</evidence>
<dbReference type="EMBL" id="LNYO01000013">
    <property type="protein sequence ID" value="KTD36118.1"/>
    <property type="molecule type" value="Genomic_DNA"/>
</dbReference>
<feature type="transmembrane region" description="Helical" evidence="1">
    <location>
        <begin position="6"/>
        <end position="28"/>
    </location>
</feature>
<organism evidence="2 3">
    <name type="scientific">Legionella nautarum</name>
    <dbReference type="NCBI Taxonomy" id="45070"/>
    <lineage>
        <taxon>Bacteria</taxon>
        <taxon>Pseudomonadati</taxon>
        <taxon>Pseudomonadota</taxon>
        <taxon>Gammaproteobacteria</taxon>
        <taxon>Legionellales</taxon>
        <taxon>Legionellaceae</taxon>
        <taxon>Legionella</taxon>
    </lineage>
</organism>
<keyword evidence="3" id="KW-1185">Reference proteome</keyword>
<gene>
    <name evidence="2" type="ORF">Lnau_1102</name>
</gene>
<dbReference type="STRING" id="45070.Lnau_1102"/>
<keyword evidence="1" id="KW-0472">Membrane</keyword>
<dbReference type="AlphaFoldDB" id="A0A0W0WV68"/>
<keyword evidence="1" id="KW-1133">Transmembrane helix</keyword>
<name>A0A0W0WV68_9GAMM</name>
<proteinExistence type="predicted"/>
<accession>A0A0W0WV68</accession>
<reference evidence="2 3" key="1">
    <citation type="submission" date="2015-11" db="EMBL/GenBank/DDBJ databases">
        <title>Genomic analysis of 38 Legionella species identifies large and diverse effector repertoires.</title>
        <authorList>
            <person name="Burstein D."/>
            <person name="Amaro F."/>
            <person name="Zusman T."/>
            <person name="Lifshitz Z."/>
            <person name="Cohen O."/>
            <person name="Gilbert J.A."/>
            <person name="Pupko T."/>
            <person name="Shuman H.A."/>
            <person name="Segal G."/>
        </authorList>
    </citation>
    <scope>NUCLEOTIDE SEQUENCE [LARGE SCALE GENOMIC DNA]</scope>
    <source>
        <strain evidence="2 3">ATCC 49506</strain>
    </source>
</reference>